<gene>
    <name evidence="1" type="ORF">K504DRAFT_462018</name>
</gene>
<evidence type="ECO:0000313" key="2">
    <source>
        <dbReference type="Proteomes" id="UP000799428"/>
    </source>
</evidence>
<proteinExistence type="predicted"/>
<name>A0A6G1KL25_9PLEO</name>
<keyword evidence="2" id="KW-1185">Reference proteome</keyword>
<dbReference type="Proteomes" id="UP000799428">
    <property type="component" value="Unassembled WGS sequence"/>
</dbReference>
<dbReference type="EMBL" id="MU005765">
    <property type="protein sequence ID" value="KAF2713500.1"/>
    <property type="molecule type" value="Genomic_DNA"/>
</dbReference>
<dbReference type="AlphaFoldDB" id="A0A6G1KL25"/>
<protein>
    <submittedName>
        <fullName evidence="1">Uncharacterized protein</fullName>
    </submittedName>
</protein>
<evidence type="ECO:0000313" key="1">
    <source>
        <dbReference type="EMBL" id="KAF2713500.1"/>
    </source>
</evidence>
<organism evidence="1 2">
    <name type="scientific">Pleomassaria siparia CBS 279.74</name>
    <dbReference type="NCBI Taxonomy" id="1314801"/>
    <lineage>
        <taxon>Eukaryota</taxon>
        <taxon>Fungi</taxon>
        <taxon>Dikarya</taxon>
        <taxon>Ascomycota</taxon>
        <taxon>Pezizomycotina</taxon>
        <taxon>Dothideomycetes</taxon>
        <taxon>Pleosporomycetidae</taxon>
        <taxon>Pleosporales</taxon>
        <taxon>Pleomassariaceae</taxon>
        <taxon>Pleomassaria</taxon>
    </lineage>
</organism>
<sequence length="78" mass="9133">MYDGRAERPGELDRPPYLLYVRGYEYDARPPTISYQCINIITAKSSYECKHTPIIHQSHVTRHMSHVTRHPSPVTRHT</sequence>
<reference evidence="1" key="1">
    <citation type="journal article" date="2020" name="Stud. Mycol.">
        <title>101 Dothideomycetes genomes: a test case for predicting lifestyles and emergence of pathogens.</title>
        <authorList>
            <person name="Haridas S."/>
            <person name="Albert R."/>
            <person name="Binder M."/>
            <person name="Bloem J."/>
            <person name="Labutti K."/>
            <person name="Salamov A."/>
            <person name="Andreopoulos B."/>
            <person name="Baker S."/>
            <person name="Barry K."/>
            <person name="Bills G."/>
            <person name="Bluhm B."/>
            <person name="Cannon C."/>
            <person name="Castanera R."/>
            <person name="Culley D."/>
            <person name="Daum C."/>
            <person name="Ezra D."/>
            <person name="Gonzalez J."/>
            <person name="Henrissat B."/>
            <person name="Kuo A."/>
            <person name="Liang C."/>
            <person name="Lipzen A."/>
            <person name="Lutzoni F."/>
            <person name="Magnuson J."/>
            <person name="Mondo S."/>
            <person name="Nolan M."/>
            <person name="Ohm R."/>
            <person name="Pangilinan J."/>
            <person name="Park H.-J."/>
            <person name="Ramirez L."/>
            <person name="Alfaro M."/>
            <person name="Sun H."/>
            <person name="Tritt A."/>
            <person name="Yoshinaga Y."/>
            <person name="Zwiers L.-H."/>
            <person name="Turgeon B."/>
            <person name="Goodwin S."/>
            <person name="Spatafora J."/>
            <person name="Crous P."/>
            <person name="Grigoriev I."/>
        </authorList>
    </citation>
    <scope>NUCLEOTIDE SEQUENCE</scope>
    <source>
        <strain evidence="1">CBS 279.74</strain>
    </source>
</reference>
<accession>A0A6G1KL25</accession>